<dbReference type="Proteomes" id="UP001162164">
    <property type="component" value="Unassembled WGS sequence"/>
</dbReference>
<comment type="caution">
    <text evidence="1">The sequence shown here is derived from an EMBL/GenBank/DDBJ whole genome shotgun (WGS) entry which is preliminary data.</text>
</comment>
<organism evidence="1 2">
    <name type="scientific">Molorchus minor</name>
    <dbReference type="NCBI Taxonomy" id="1323400"/>
    <lineage>
        <taxon>Eukaryota</taxon>
        <taxon>Metazoa</taxon>
        <taxon>Ecdysozoa</taxon>
        <taxon>Arthropoda</taxon>
        <taxon>Hexapoda</taxon>
        <taxon>Insecta</taxon>
        <taxon>Pterygota</taxon>
        <taxon>Neoptera</taxon>
        <taxon>Endopterygota</taxon>
        <taxon>Coleoptera</taxon>
        <taxon>Polyphaga</taxon>
        <taxon>Cucujiformia</taxon>
        <taxon>Chrysomeloidea</taxon>
        <taxon>Cerambycidae</taxon>
        <taxon>Lamiinae</taxon>
        <taxon>Monochamini</taxon>
        <taxon>Molorchus</taxon>
    </lineage>
</organism>
<protein>
    <submittedName>
        <fullName evidence="1">Uncharacterized protein</fullName>
    </submittedName>
</protein>
<dbReference type="EMBL" id="JAPWTJ010001184">
    <property type="protein sequence ID" value="KAJ8973382.1"/>
    <property type="molecule type" value="Genomic_DNA"/>
</dbReference>
<sequence length="196" mass="21315">MFAAHGIDHKARHQFAALEAPPLLAQEVFTPSEKSPYGSPNHGDKENYALLDIRILVVNELGLDKEVLKCLGEDPNDDEGEKIELHKALVPRVPSNSSGLETPIFNPEIAQAVSPLSLKKDKYQVALQTHLGAGITTLGKALNMTLVDESSLAKSLVPILSDTGKLLMDLFHLFSVQRSSFLTPQLNPLAMNIAKS</sequence>
<keyword evidence="2" id="KW-1185">Reference proteome</keyword>
<gene>
    <name evidence="1" type="ORF">NQ317_012097</name>
</gene>
<evidence type="ECO:0000313" key="2">
    <source>
        <dbReference type="Proteomes" id="UP001162164"/>
    </source>
</evidence>
<proteinExistence type="predicted"/>
<name>A0ABQ9J6P0_9CUCU</name>
<reference evidence="1" key="1">
    <citation type="journal article" date="2023" name="Insect Mol. Biol.">
        <title>Genome sequencing provides insights into the evolution of gene families encoding plant cell wall-degrading enzymes in longhorned beetles.</title>
        <authorList>
            <person name="Shin N.R."/>
            <person name="Okamura Y."/>
            <person name="Kirsch R."/>
            <person name="Pauchet Y."/>
        </authorList>
    </citation>
    <scope>NUCLEOTIDE SEQUENCE</scope>
    <source>
        <strain evidence="1">MMC_N1</strain>
    </source>
</reference>
<evidence type="ECO:0000313" key="1">
    <source>
        <dbReference type="EMBL" id="KAJ8973382.1"/>
    </source>
</evidence>
<accession>A0ABQ9J6P0</accession>